<evidence type="ECO:0000313" key="1">
    <source>
        <dbReference type="EMBL" id="KAJ1669767.1"/>
    </source>
</evidence>
<dbReference type="EMBL" id="JAMZIH010009678">
    <property type="protein sequence ID" value="KAJ1669767.1"/>
    <property type="molecule type" value="Genomic_DNA"/>
</dbReference>
<proteinExistence type="predicted"/>
<feature type="non-terminal residue" evidence="1">
    <location>
        <position position="147"/>
    </location>
</feature>
<protein>
    <submittedName>
        <fullName evidence="1">Uncharacterized protein</fullName>
    </submittedName>
</protein>
<keyword evidence="2" id="KW-1185">Reference proteome</keyword>
<gene>
    <name evidence="1" type="ORF">EV182_008606</name>
</gene>
<name>A0ACC1H6B0_9FUNG</name>
<dbReference type="Proteomes" id="UP001145114">
    <property type="component" value="Unassembled WGS sequence"/>
</dbReference>
<comment type="caution">
    <text evidence="1">The sequence shown here is derived from an EMBL/GenBank/DDBJ whole genome shotgun (WGS) entry which is preliminary data.</text>
</comment>
<reference evidence="1" key="1">
    <citation type="submission" date="2022-06" db="EMBL/GenBank/DDBJ databases">
        <title>Phylogenomic reconstructions and comparative analyses of Kickxellomycotina fungi.</title>
        <authorList>
            <person name="Reynolds N.K."/>
            <person name="Stajich J.E."/>
            <person name="Barry K."/>
            <person name="Grigoriev I.V."/>
            <person name="Crous P."/>
            <person name="Smith M.E."/>
        </authorList>
    </citation>
    <scope>NUCLEOTIDE SEQUENCE</scope>
    <source>
        <strain evidence="1">RSA 2271</strain>
    </source>
</reference>
<evidence type="ECO:0000313" key="2">
    <source>
        <dbReference type="Proteomes" id="UP001145114"/>
    </source>
</evidence>
<accession>A0ACC1H6B0</accession>
<sequence>MTTEGLRFESRAFQKIHPAEFNQRFLQENVRQDGREFAQTRLVSATAGTVTTGQGSATVRVGATTVVCGIKAEIGEPRPGAPDRGFLVPNIELSPLCSTRFRPGPPSDEAQAVSEHLARLFGARGVVDLAALCVVPEAAVWVLHADL</sequence>
<organism evidence="1 2">
    <name type="scientific">Spiromyces aspiralis</name>
    <dbReference type="NCBI Taxonomy" id="68401"/>
    <lineage>
        <taxon>Eukaryota</taxon>
        <taxon>Fungi</taxon>
        <taxon>Fungi incertae sedis</taxon>
        <taxon>Zoopagomycota</taxon>
        <taxon>Kickxellomycotina</taxon>
        <taxon>Kickxellomycetes</taxon>
        <taxon>Kickxellales</taxon>
        <taxon>Kickxellaceae</taxon>
        <taxon>Spiromyces</taxon>
    </lineage>
</organism>